<sequence>MARQRPRAAAVVIADGRVLLVQRYLRQPRPCVMCAPGAVSCPGHHYAVLPGGGVESGESDEDAAVRELAEETTLRASVDRLLWTGRHNRRRAVYFLMADVTGTAVLSGDEARINGPSNSFELVWAEPSDFERLGLFPPELQPLLTDLIEGRKSGRVDG</sequence>
<comment type="caution">
    <text evidence="6">The sequence shown here is derived from an EMBL/GenBank/DDBJ whole genome shotgun (WGS) entry which is preliminary data.</text>
</comment>
<name>A0ABS5YSG7_9ACTN</name>
<protein>
    <submittedName>
        <fullName evidence="6">NUDIX domain-containing protein</fullName>
    </submittedName>
</protein>
<dbReference type="Proteomes" id="UP001519654">
    <property type="component" value="Unassembled WGS sequence"/>
</dbReference>
<dbReference type="RefSeq" id="WP_215789910.1">
    <property type="nucleotide sequence ID" value="NZ_JAHKKG010000007.1"/>
</dbReference>
<evidence type="ECO:0000256" key="4">
    <source>
        <dbReference type="RuleBase" id="RU003476"/>
    </source>
</evidence>
<comment type="similarity">
    <text evidence="2 4">Belongs to the Nudix hydrolase family.</text>
</comment>
<dbReference type="EMBL" id="JAHKKG010000007">
    <property type="protein sequence ID" value="MBU2666399.1"/>
    <property type="molecule type" value="Genomic_DNA"/>
</dbReference>
<dbReference type="PRINTS" id="PR00502">
    <property type="entry name" value="NUDIXFAMILY"/>
</dbReference>
<dbReference type="InterPro" id="IPR015797">
    <property type="entry name" value="NUDIX_hydrolase-like_dom_sf"/>
</dbReference>
<evidence type="ECO:0000259" key="5">
    <source>
        <dbReference type="PROSITE" id="PS51462"/>
    </source>
</evidence>
<evidence type="ECO:0000313" key="6">
    <source>
        <dbReference type="EMBL" id="MBU2666399.1"/>
    </source>
</evidence>
<evidence type="ECO:0000256" key="1">
    <source>
        <dbReference type="ARBA" id="ARBA00001946"/>
    </source>
</evidence>
<dbReference type="InterPro" id="IPR020084">
    <property type="entry name" value="NUDIX_hydrolase_CS"/>
</dbReference>
<dbReference type="InterPro" id="IPR020476">
    <property type="entry name" value="Nudix_hydrolase"/>
</dbReference>
<evidence type="ECO:0000256" key="3">
    <source>
        <dbReference type="ARBA" id="ARBA00022801"/>
    </source>
</evidence>
<organism evidence="6 7">
    <name type="scientific">Paractinoplanes bogorensis</name>
    <dbReference type="NCBI Taxonomy" id="1610840"/>
    <lineage>
        <taxon>Bacteria</taxon>
        <taxon>Bacillati</taxon>
        <taxon>Actinomycetota</taxon>
        <taxon>Actinomycetes</taxon>
        <taxon>Micromonosporales</taxon>
        <taxon>Micromonosporaceae</taxon>
        <taxon>Paractinoplanes</taxon>
    </lineage>
</organism>
<keyword evidence="7" id="KW-1185">Reference proteome</keyword>
<reference evidence="6 7" key="1">
    <citation type="submission" date="2021-06" db="EMBL/GenBank/DDBJ databases">
        <title>Actinoplanes lichenicola sp. nov., and Actinoplanes ovalisporus sp. nov., isolated from lichen in Thailand.</title>
        <authorList>
            <person name="Saeng-In P."/>
            <person name="Kanchanasin P."/>
            <person name="Yuki M."/>
            <person name="Kudo T."/>
            <person name="Ohkuma M."/>
            <person name="Phongsopitanun W."/>
            <person name="Tanasupawat S."/>
        </authorList>
    </citation>
    <scope>NUCLEOTIDE SEQUENCE [LARGE SCALE GENOMIC DNA]</scope>
    <source>
        <strain evidence="6 7">NBRC 110975</strain>
    </source>
</reference>
<accession>A0ABS5YSG7</accession>
<keyword evidence="3 4" id="KW-0378">Hydrolase</keyword>
<comment type="cofactor">
    <cofactor evidence="1">
        <name>Mg(2+)</name>
        <dbReference type="ChEBI" id="CHEBI:18420"/>
    </cofactor>
</comment>
<dbReference type="SUPFAM" id="SSF55811">
    <property type="entry name" value="Nudix"/>
    <property type="match status" value="1"/>
</dbReference>
<dbReference type="Gene3D" id="3.90.79.10">
    <property type="entry name" value="Nucleoside Triphosphate Pyrophosphohydrolase"/>
    <property type="match status" value="1"/>
</dbReference>
<feature type="domain" description="Nudix hydrolase" evidence="5">
    <location>
        <begin position="3"/>
        <end position="149"/>
    </location>
</feature>
<dbReference type="PROSITE" id="PS00893">
    <property type="entry name" value="NUDIX_BOX"/>
    <property type="match status" value="1"/>
</dbReference>
<dbReference type="Pfam" id="PF00293">
    <property type="entry name" value="NUDIX"/>
    <property type="match status" value="1"/>
</dbReference>
<dbReference type="InterPro" id="IPR000086">
    <property type="entry name" value="NUDIX_hydrolase_dom"/>
</dbReference>
<dbReference type="PANTHER" id="PTHR43046">
    <property type="entry name" value="GDP-MANNOSE MANNOSYL HYDROLASE"/>
    <property type="match status" value="1"/>
</dbReference>
<gene>
    <name evidence="6" type="ORF">KOI35_23115</name>
</gene>
<dbReference type="PROSITE" id="PS51462">
    <property type="entry name" value="NUDIX"/>
    <property type="match status" value="1"/>
</dbReference>
<evidence type="ECO:0000256" key="2">
    <source>
        <dbReference type="ARBA" id="ARBA00005582"/>
    </source>
</evidence>
<evidence type="ECO:0000313" key="7">
    <source>
        <dbReference type="Proteomes" id="UP001519654"/>
    </source>
</evidence>
<dbReference type="PANTHER" id="PTHR43046:SF14">
    <property type="entry name" value="MUTT_NUDIX FAMILY PROTEIN"/>
    <property type="match status" value="1"/>
</dbReference>
<proteinExistence type="inferred from homology"/>